<dbReference type="Gene3D" id="3.40.50.1820">
    <property type="entry name" value="alpha/beta hydrolase"/>
    <property type="match status" value="1"/>
</dbReference>
<organism evidence="1">
    <name type="scientific">Magallana gigas</name>
    <name type="common">Pacific oyster</name>
    <name type="synonym">Crassostrea gigas</name>
    <dbReference type="NCBI Taxonomy" id="29159"/>
    <lineage>
        <taxon>Eukaryota</taxon>
        <taxon>Metazoa</taxon>
        <taxon>Spiralia</taxon>
        <taxon>Lophotrochozoa</taxon>
        <taxon>Mollusca</taxon>
        <taxon>Bivalvia</taxon>
        <taxon>Autobranchia</taxon>
        <taxon>Pteriomorphia</taxon>
        <taxon>Ostreida</taxon>
        <taxon>Ostreoidea</taxon>
        <taxon>Ostreidae</taxon>
        <taxon>Magallana</taxon>
    </lineage>
</organism>
<dbReference type="PROSITE" id="PS51020">
    <property type="entry name" value="SPONDIN"/>
    <property type="match status" value="1"/>
</dbReference>
<dbReference type="EMBL" id="JH816458">
    <property type="protein sequence ID" value="EKC24423.1"/>
    <property type="molecule type" value="Genomic_DNA"/>
</dbReference>
<sequence>MVTCSICNSKIIRDIGNLYSYRNGNVKGFLIMFPNTRLHPVDRILGLTYATPRNPFGRPEKFLNRTSDVKKHISESPLCYQRDGNLIFKVKDMCWKRATNLNRLGLLQKNEMTDSCLSLSIVVPTKKKGKR</sequence>
<dbReference type="InterPro" id="IPR009465">
    <property type="entry name" value="Spondin_N"/>
</dbReference>
<protein>
    <submittedName>
        <fullName evidence="1">Uncharacterized protein</fullName>
    </submittedName>
</protein>
<gene>
    <name evidence="1" type="ORF">CGI_10007153</name>
</gene>
<reference evidence="1" key="1">
    <citation type="journal article" date="2012" name="Nature">
        <title>The oyster genome reveals stress adaptation and complexity of shell formation.</title>
        <authorList>
            <person name="Zhang G."/>
            <person name="Fang X."/>
            <person name="Guo X."/>
            <person name="Li L."/>
            <person name="Luo R."/>
            <person name="Xu F."/>
            <person name="Yang P."/>
            <person name="Zhang L."/>
            <person name="Wang X."/>
            <person name="Qi H."/>
            <person name="Xiong Z."/>
            <person name="Que H."/>
            <person name="Xie Y."/>
            <person name="Holland P.W."/>
            <person name="Paps J."/>
            <person name="Zhu Y."/>
            <person name="Wu F."/>
            <person name="Chen Y."/>
            <person name="Wang J."/>
            <person name="Peng C."/>
            <person name="Meng J."/>
            <person name="Yang L."/>
            <person name="Liu J."/>
            <person name="Wen B."/>
            <person name="Zhang N."/>
            <person name="Huang Z."/>
            <person name="Zhu Q."/>
            <person name="Feng Y."/>
            <person name="Mount A."/>
            <person name="Hedgecock D."/>
            <person name="Xu Z."/>
            <person name="Liu Y."/>
            <person name="Domazet-Loso T."/>
            <person name="Du Y."/>
            <person name="Sun X."/>
            <person name="Zhang S."/>
            <person name="Liu B."/>
            <person name="Cheng P."/>
            <person name="Jiang X."/>
            <person name="Li J."/>
            <person name="Fan D."/>
            <person name="Wang W."/>
            <person name="Fu W."/>
            <person name="Wang T."/>
            <person name="Wang B."/>
            <person name="Zhang J."/>
            <person name="Peng Z."/>
            <person name="Li Y."/>
            <person name="Li N."/>
            <person name="Wang J."/>
            <person name="Chen M."/>
            <person name="He Y."/>
            <person name="Tan F."/>
            <person name="Song X."/>
            <person name="Zheng Q."/>
            <person name="Huang R."/>
            <person name="Yang H."/>
            <person name="Du X."/>
            <person name="Chen L."/>
            <person name="Yang M."/>
            <person name="Gaffney P.M."/>
            <person name="Wang S."/>
            <person name="Luo L."/>
            <person name="She Z."/>
            <person name="Ming Y."/>
            <person name="Huang W."/>
            <person name="Zhang S."/>
            <person name="Huang B."/>
            <person name="Zhang Y."/>
            <person name="Qu T."/>
            <person name="Ni P."/>
            <person name="Miao G."/>
            <person name="Wang J."/>
            <person name="Wang Q."/>
            <person name="Steinberg C.E."/>
            <person name="Wang H."/>
            <person name="Li N."/>
            <person name="Qian L."/>
            <person name="Zhang G."/>
            <person name="Li Y."/>
            <person name="Yang H."/>
            <person name="Liu X."/>
            <person name="Wang J."/>
            <person name="Yin Y."/>
            <person name="Wang J."/>
        </authorList>
    </citation>
    <scope>NUCLEOTIDE SEQUENCE [LARGE SCALE GENOMIC DNA]</scope>
    <source>
        <strain evidence="1">05x7-T-G4-1.051#20</strain>
    </source>
</reference>
<dbReference type="HOGENOM" id="CLU_1929601_0_0_1"/>
<proteinExistence type="predicted"/>
<dbReference type="AlphaFoldDB" id="K1PRX0"/>
<dbReference type="InterPro" id="IPR029058">
    <property type="entry name" value="AB_hydrolase_fold"/>
</dbReference>
<name>K1PRX0_MAGGI</name>
<dbReference type="InParanoid" id="K1PRX0"/>
<evidence type="ECO:0000313" key="1">
    <source>
        <dbReference type="EMBL" id="EKC24423.1"/>
    </source>
</evidence>
<accession>K1PRX0</accession>